<evidence type="ECO:0000313" key="3">
    <source>
        <dbReference type="Proteomes" id="UP001303160"/>
    </source>
</evidence>
<reference evidence="2" key="1">
    <citation type="journal article" date="2023" name="Mol. Phylogenet. Evol.">
        <title>Genome-scale phylogeny and comparative genomics of the fungal order Sordariales.</title>
        <authorList>
            <person name="Hensen N."/>
            <person name="Bonometti L."/>
            <person name="Westerberg I."/>
            <person name="Brannstrom I.O."/>
            <person name="Guillou S."/>
            <person name="Cros-Aarteil S."/>
            <person name="Calhoun S."/>
            <person name="Haridas S."/>
            <person name="Kuo A."/>
            <person name="Mondo S."/>
            <person name="Pangilinan J."/>
            <person name="Riley R."/>
            <person name="LaButti K."/>
            <person name="Andreopoulos B."/>
            <person name="Lipzen A."/>
            <person name="Chen C."/>
            <person name="Yan M."/>
            <person name="Daum C."/>
            <person name="Ng V."/>
            <person name="Clum A."/>
            <person name="Steindorff A."/>
            <person name="Ohm R.A."/>
            <person name="Martin F."/>
            <person name="Silar P."/>
            <person name="Natvig D.O."/>
            <person name="Lalanne C."/>
            <person name="Gautier V."/>
            <person name="Ament-Velasquez S.L."/>
            <person name="Kruys A."/>
            <person name="Hutchinson M.I."/>
            <person name="Powell A.J."/>
            <person name="Barry K."/>
            <person name="Miller A.N."/>
            <person name="Grigoriev I.V."/>
            <person name="Debuchy R."/>
            <person name="Gladieux P."/>
            <person name="Hiltunen Thoren M."/>
            <person name="Johannesson H."/>
        </authorList>
    </citation>
    <scope>NUCLEOTIDE SEQUENCE</scope>
    <source>
        <strain evidence="2">CBS 315.58</strain>
    </source>
</reference>
<accession>A0AAN7AMG6</accession>
<evidence type="ECO:0000313" key="2">
    <source>
        <dbReference type="EMBL" id="KAK4194181.1"/>
    </source>
</evidence>
<feature type="region of interest" description="Disordered" evidence="1">
    <location>
        <begin position="37"/>
        <end position="60"/>
    </location>
</feature>
<feature type="compositionally biased region" description="Low complexity" evidence="1">
    <location>
        <begin position="295"/>
        <end position="307"/>
    </location>
</feature>
<feature type="compositionally biased region" description="Basic and acidic residues" evidence="1">
    <location>
        <begin position="270"/>
        <end position="286"/>
    </location>
</feature>
<sequence>MSARFDIPQYTKRRAGEPMRAYMQRANAKYDSDWAAKAREQRVQQTARLSTPEDQDDAAIRRSIETNARLWKLPDDDAWLMRARLAYGGPRLERPQPRPRQPRQPQYNRPSPPLNLQYPEARSLSDCESDSGAESDYLMPDCDSDNDNFSSEPPSEPYQTRSNPPIATQPLRNKHRREDEEDITNEIKRYKTEPLVDIQSDPTRTSSKRRCNVDIIDEEWPMYDLKRPRIQTNPPSPPTDAEPALASMPSLPSDDVSHETQNGASGAPERPARSTKTDMRNADRPRVQRRKRAPRSSASSRNDPPAAGHALLENLLRGSRITRRSGSAQLFQLDDRGRSILQRTVPRVPRPCSPQKQD</sequence>
<dbReference type="AlphaFoldDB" id="A0AAN7AMG6"/>
<dbReference type="EMBL" id="MU864086">
    <property type="protein sequence ID" value="KAK4194181.1"/>
    <property type="molecule type" value="Genomic_DNA"/>
</dbReference>
<comment type="caution">
    <text evidence="2">The sequence shown here is derived from an EMBL/GenBank/DDBJ whole genome shotgun (WGS) entry which is preliminary data.</text>
</comment>
<dbReference type="Proteomes" id="UP001303160">
    <property type="component" value="Unassembled WGS sequence"/>
</dbReference>
<name>A0AAN7AMG6_9PEZI</name>
<organism evidence="2 3">
    <name type="scientific">Triangularia verruculosa</name>
    <dbReference type="NCBI Taxonomy" id="2587418"/>
    <lineage>
        <taxon>Eukaryota</taxon>
        <taxon>Fungi</taxon>
        <taxon>Dikarya</taxon>
        <taxon>Ascomycota</taxon>
        <taxon>Pezizomycotina</taxon>
        <taxon>Sordariomycetes</taxon>
        <taxon>Sordariomycetidae</taxon>
        <taxon>Sordariales</taxon>
        <taxon>Podosporaceae</taxon>
        <taxon>Triangularia</taxon>
    </lineage>
</organism>
<feature type="compositionally biased region" description="Polar residues" evidence="1">
    <location>
        <begin position="147"/>
        <end position="166"/>
    </location>
</feature>
<keyword evidence="3" id="KW-1185">Reference proteome</keyword>
<gene>
    <name evidence="2" type="ORF">QBC40DRAFT_40129</name>
</gene>
<evidence type="ECO:0000256" key="1">
    <source>
        <dbReference type="SAM" id="MobiDB-lite"/>
    </source>
</evidence>
<protein>
    <submittedName>
        <fullName evidence="2">Uncharacterized protein</fullName>
    </submittedName>
</protein>
<feature type="region of interest" description="Disordered" evidence="1">
    <location>
        <begin position="224"/>
        <end position="311"/>
    </location>
</feature>
<reference evidence="2" key="2">
    <citation type="submission" date="2023-05" db="EMBL/GenBank/DDBJ databases">
        <authorList>
            <consortium name="Lawrence Berkeley National Laboratory"/>
            <person name="Steindorff A."/>
            <person name="Hensen N."/>
            <person name="Bonometti L."/>
            <person name="Westerberg I."/>
            <person name="Brannstrom I.O."/>
            <person name="Guillou S."/>
            <person name="Cros-Aarteil S."/>
            <person name="Calhoun S."/>
            <person name="Haridas S."/>
            <person name="Kuo A."/>
            <person name="Mondo S."/>
            <person name="Pangilinan J."/>
            <person name="Riley R."/>
            <person name="Labutti K."/>
            <person name="Andreopoulos B."/>
            <person name="Lipzen A."/>
            <person name="Chen C."/>
            <person name="Yanf M."/>
            <person name="Daum C."/>
            <person name="Ng V."/>
            <person name="Clum A."/>
            <person name="Ohm R."/>
            <person name="Martin F."/>
            <person name="Silar P."/>
            <person name="Natvig D."/>
            <person name="Lalanne C."/>
            <person name="Gautier V."/>
            <person name="Ament-Velasquez S.L."/>
            <person name="Kruys A."/>
            <person name="Hutchinson M.I."/>
            <person name="Powell A.J."/>
            <person name="Barry K."/>
            <person name="Miller A.N."/>
            <person name="Grigoriev I.V."/>
            <person name="Debuchy R."/>
            <person name="Gladieux P."/>
            <person name="Thoren M.H."/>
            <person name="Johannesson H."/>
        </authorList>
    </citation>
    <scope>NUCLEOTIDE SEQUENCE</scope>
    <source>
        <strain evidence="2">CBS 315.58</strain>
    </source>
</reference>
<proteinExistence type="predicted"/>
<feature type="region of interest" description="Disordered" evidence="1">
    <location>
        <begin position="324"/>
        <end position="358"/>
    </location>
</feature>
<feature type="region of interest" description="Disordered" evidence="1">
    <location>
        <begin position="90"/>
        <end position="186"/>
    </location>
</feature>